<proteinExistence type="predicted"/>
<evidence type="ECO:0000313" key="2">
    <source>
        <dbReference type="Proteomes" id="UP000028995"/>
    </source>
</evidence>
<gene>
    <name evidence="1" type="ORF">BCHO_1080</name>
</gene>
<organism evidence="1 2">
    <name type="scientific">Bifidobacterium choerinum</name>
    <dbReference type="NCBI Taxonomy" id="35760"/>
    <lineage>
        <taxon>Bacteria</taxon>
        <taxon>Bacillati</taxon>
        <taxon>Actinomycetota</taxon>
        <taxon>Actinomycetes</taxon>
        <taxon>Bifidobacteriales</taxon>
        <taxon>Bifidobacteriaceae</taxon>
        <taxon>Bifidobacterium</taxon>
    </lineage>
</organism>
<dbReference type="STRING" id="35760.BCHO_1080"/>
<name>A0A087AFP5_9BIFI</name>
<sequence>MEASLVDGCAFGAVQANAAKIVGAEVRGCRIDYLNCRDAVCRDLVFRDCTIGEFDGNDARLSRVAFIDTDVAVLSLRHAVCADVDLRGARLHEIRGGDSLKGTTMTIEQIADLAAVFARSLGIRTD</sequence>
<reference evidence="1 2" key="1">
    <citation type="submission" date="2014-03" db="EMBL/GenBank/DDBJ databases">
        <title>Genomics of Bifidobacteria.</title>
        <authorList>
            <person name="Ventura M."/>
            <person name="Milani C."/>
            <person name="Lugli G.A."/>
        </authorList>
    </citation>
    <scope>NUCLEOTIDE SEQUENCE [LARGE SCALE GENOMIC DNA]</scope>
    <source>
        <strain evidence="1 2">LMG 10510</strain>
    </source>
</reference>
<dbReference type="eggNOG" id="COG1357">
    <property type="taxonomic scope" value="Bacteria"/>
</dbReference>
<dbReference type="EMBL" id="JGYU01000004">
    <property type="protein sequence ID" value="KFI57595.1"/>
    <property type="molecule type" value="Genomic_DNA"/>
</dbReference>
<keyword evidence="2" id="KW-1185">Reference proteome</keyword>
<dbReference type="Proteomes" id="UP000028995">
    <property type="component" value="Unassembled WGS sequence"/>
</dbReference>
<dbReference type="SUPFAM" id="SSF141571">
    <property type="entry name" value="Pentapeptide repeat-like"/>
    <property type="match status" value="1"/>
</dbReference>
<protein>
    <submittedName>
        <fullName evidence="1">Cytosolic protein</fullName>
    </submittedName>
</protein>
<dbReference type="AlphaFoldDB" id="A0A087AFP5"/>
<evidence type="ECO:0000313" key="1">
    <source>
        <dbReference type="EMBL" id="KFI57595.1"/>
    </source>
</evidence>
<dbReference type="Gene3D" id="2.160.20.80">
    <property type="entry name" value="E3 ubiquitin-protein ligase SopA"/>
    <property type="match status" value="1"/>
</dbReference>
<comment type="caution">
    <text evidence="1">The sequence shown here is derived from an EMBL/GenBank/DDBJ whole genome shotgun (WGS) entry which is preliminary data.</text>
</comment>
<accession>A0A087AFP5</accession>